<dbReference type="Pfam" id="PF09994">
    <property type="entry name" value="T6SS_Tle1-like_cat"/>
    <property type="match status" value="1"/>
</dbReference>
<evidence type="ECO:0000259" key="1">
    <source>
        <dbReference type="Pfam" id="PF09994"/>
    </source>
</evidence>
<dbReference type="InterPro" id="IPR018712">
    <property type="entry name" value="Tle1-like_cat"/>
</dbReference>
<proteinExistence type="predicted"/>
<protein>
    <recommendedName>
        <fullName evidence="1">T6SS Phospholipase effector Tle1-like catalytic domain-containing protein</fullName>
    </recommendedName>
</protein>
<name>A0A1B7MYN0_9AGAM</name>
<evidence type="ECO:0000313" key="3">
    <source>
        <dbReference type="Proteomes" id="UP000092154"/>
    </source>
</evidence>
<organism evidence="2 3">
    <name type="scientific">Rhizopogon vinicolor AM-OR11-026</name>
    <dbReference type="NCBI Taxonomy" id="1314800"/>
    <lineage>
        <taxon>Eukaryota</taxon>
        <taxon>Fungi</taxon>
        <taxon>Dikarya</taxon>
        <taxon>Basidiomycota</taxon>
        <taxon>Agaricomycotina</taxon>
        <taxon>Agaricomycetes</taxon>
        <taxon>Agaricomycetidae</taxon>
        <taxon>Boletales</taxon>
        <taxon>Suillineae</taxon>
        <taxon>Rhizopogonaceae</taxon>
        <taxon>Rhizopogon</taxon>
    </lineage>
</organism>
<dbReference type="InParanoid" id="A0A1B7MYN0"/>
<dbReference type="STRING" id="1314800.A0A1B7MYN0"/>
<gene>
    <name evidence="2" type="ORF">K503DRAFT_742346</name>
</gene>
<dbReference type="OrthoDB" id="3162439at2759"/>
<sequence>MNVEFKRFKPSTSERPNEKHKCRVKHDVGEGNDVEEVWFAGCHCDVGGGSVENNTRNSLARIPLRWMIRECFKVELDILFRRDMFKEIGMDPARLYPRVLERPDILYHSPCPSTQCSPNLTRQGPKASSNSRSIYSNSISEELEDVANAISPMYDQLQRTWKWWILEVTPQEIFYQNDNDNRDVIKTKINMGHGRYIPRQDTDDIKIHRSVKIREEAYCRKYKPKIKLGAKVKPEWIDRGVPE</sequence>
<keyword evidence="3" id="KW-1185">Reference proteome</keyword>
<dbReference type="Proteomes" id="UP000092154">
    <property type="component" value="Unassembled WGS sequence"/>
</dbReference>
<feature type="domain" description="T6SS Phospholipase effector Tle1-like catalytic" evidence="1">
    <location>
        <begin position="6"/>
        <end position="70"/>
    </location>
</feature>
<dbReference type="EMBL" id="KV448336">
    <property type="protein sequence ID" value="OAX37705.1"/>
    <property type="molecule type" value="Genomic_DNA"/>
</dbReference>
<reference evidence="2 3" key="1">
    <citation type="submission" date="2016-06" db="EMBL/GenBank/DDBJ databases">
        <title>Comparative genomics of the ectomycorrhizal sister species Rhizopogon vinicolor and Rhizopogon vesiculosus (Basidiomycota: Boletales) reveals a divergence of the mating type B locus.</title>
        <authorList>
            <consortium name="DOE Joint Genome Institute"/>
            <person name="Mujic A.B."/>
            <person name="Kuo A."/>
            <person name="Tritt A."/>
            <person name="Lipzen A."/>
            <person name="Chen C."/>
            <person name="Johnson J."/>
            <person name="Sharma A."/>
            <person name="Barry K."/>
            <person name="Grigoriev I.V."/>
            <person name="Spatafora J.W."/>
        </authorList>
    </citation>
    <scope>NUCLEOTIDE SEQUENCE [LARGE SCALE GENOMIC DNA]</scope>
    <source>
        <strain evidence="2 3">AM-OR11-026</strain>
    </source>
</reference>
<evidence type="ECO:0000313" key="2">
    <source>
        <dbReference type="EMBL" id="OAX37705.1"/>
    </source>
</evidence>
<dbReference type="PANTHER" id="PTHR33840:SF1">
    <property type="entry name" value="TLE1 PHOSPHOLIPASE DOMAIN-CONTAINING PROTEIN"/>
    <property type="match status" value="1"/>
</dbReference>
<dbReference type="PANTHER" id="PTHR33840">
    <property type="match status" value="1"/>
</dbReference>
<accession>A0A1B7MYN0</accession>
<dbReference type="AlphaFoldDB" id="A0A1B7MYN0"/>